<feature type="region of interest" description="Disordered" evidence="2">
    <location>
        <begin position="404"/>
        <end position="438"/>
    </location>
</feature>
<feature type="compositionally biased region" description="Low complexity" evidence="2">
    <location>
        <begin position="311"/>
        <end position="335"/>
    </location>
</feature>
<evidence type="ECO:0000256" key="2">
    <source>
        <dbReference type="SAM" id="MobiDB-lite"/>
    </source>
</evidence>
<dbReference type="PANTHER" id="PTHR21190:SF1">
    <property type="entry name" value="GH10077P"/>
    <property type="match status" value="1"/>
</dbReference>
<dbReference type="PROSITE" id="PS50157">
    <property type="entry name" value="ZINC_FINGER_C2H2_2"/>
    <property type="match status" value="1"/>
</dbReference>
<proteinExistence type="predicted"/>
<keyword evidence="5" id="KW-1185">Reference proteome</keyword>
<feature type="region of interest" description="Disordered" evidence="2">
    <location>
        <begin position="32"/>
        <end position="174"/>
    </location>
</feature>
<dbReference type="PROSITE" id="PS00028">
    <property type="entry name" value="ZINC_FINGER_C2H2_1"/>
    <property type="match status" value="6"/>
</dbReference>
<feature type="domain" description="C2H2-type" evidence="3">
    <location>
        <begin position="913"/>
        <end position="940"/>
    </location>
</feature>
<evidence type="ECO:0000313" key="4">
    <source>
        <dbReference type="EMBL" id="VVC30392.1"/>
    </source>
</evidence>
<sequence>MSLDAEAPRTAAEMPAISDKTATNFTAAWLLKSTSSDSEPNDCAPDVKTGSKRVTDTVNRDQRGFNPKKRRKQTNPTRISSDGENANVTNGNNNERAAAPLLSPDANVNATPKQNGGGPAKGKMKLTGRQHAAPSNVLPLNLTKSGGAQKRLPDDSKKTIKNNYPLNVGGRPPLKQESAAELPTKYYAAFSQRAFAKTKRDNFPVAVGRPYAMPPVKNNNRQPSGHAANVRMSPVPVQIFNPEAFCDLCNKEFCNKYFLKTHKANKHGIYGDDGPFADQHDKSQNKIPLPPIAGDLPPNDRSGGTSPSTSAAFRGAHAQPAAAAAGNTGSSKSSANPQNRAFCNLCQKEFCNKYFVKRHKAKIHGFTVDNGDYCKNDHGVPLKFKTNGETRKNNVSTDMNKCYDKNDKFAPGPSETPKNVRPKTAAKGAVQKPVANEAAPVQTKAFRVESPCNQNIKVERSDEHYVNKVPNGLYGTTHGHGDNGEIANNSTRNINAYYGQSAHYYGDNPKNDYGTAAMGRKTDDAHEHTKTANVAKNNDGIIVDENIVTAAAAADRTDKSKLLAFHNFIFQLNERSLENVLKCYLCNAPVVDGSLKSHIFDKHEHLVSELMNETLELCNNSAATNTRAEYSCHDCRLTFDTDASLKTHFDQWDCGDKGCRASTASPADDDEQLGLPLPYFGSPGETQHYAIFSSFCKICNKELCNKYFMKTHMRRMHGISIKIGNNIGGVMCDICNKELCSKYFLRVHKQNSHGVVDAGGPGTKNGWQVMGPTAAAANVGGCGGSGGSQAAAEETDVGNNRYYRHYTEVCGVCFRRFRSSKWLSAHLLNEHGDEGKTQWTQIQNHHATVAEQNDKQQTIVATAAATVPRAAIYETNEPSSATPSVYGTVPQLERNSASPEQRRPPTIEEMKHYRCSYCAFTTSILSFLFVHEKFHLAEHRNAVEDALVTTPMQTCSVCCAQFPDTAQLENHLIHWHFNNNNNNNSNNNYTGAFPPPGPSWAPVSRRSPVAPSVNFAHTIADIGCPRSAAYNNSVVQTSDVTYGNDAFVAELGPPTIEQTPPPWYRAGTNVAVPNYGYVPNHEPFIMQSFFLENGLATPPIEAELRAAGRSDPFHSSLVYLPVKEKLTSTVNVFFKLTPT</sequence>
<dbReference type="EMBL" id="CABPRJ010000514">
    <property type="protein sequence ID" value="VVC30392.1"/>
    <property type="molecule type" value="Genomic_DNA"/>
</dbReference>
<feature type="region of interest" description="Disordered" evidence="2">
    <location>
        <begin position="1"/>
        <end position="20"/>
    </location>
</feature>
<name>A0A5E4MHJ8_9HEMI</name>
<evidence type="ECO:0000256" key="1">
    <source>
        <dbReference type="PROSITE-ProRule" id="PRU00042"/>
    </source>
</evidence>
<dbReference type="Gene3D" id="3.30.160.60">
    <property type="entry name" value="Classic Zinc Finger"/>
    <property type="match status" value="1"/>
</dbReference>
<organism evidence="4 5">
    <name type="scientific">Cinara cedri</name>
    <dbReference type="NCBI Taxonomy" id="506608"/>
    <lineage>
        <taxon>Eukaryota</taxon>
        <taxon>Metazoa</taxon>
        <taxon>Ecdysozoa</taxon>
        <taxon>Arthropoda</taxon>
        <taxon>Hexapoda</taxon>
        <taxon>Insecta</taxon>
        <taxon>Pterygota</taxon>
        <taxon>Neoptera</taxon>
        <taxon>Paraneoptera</taxon>
        <taxon>Hemiptera</taxon>
        <taxon>Sternorrhyncha</taxon>
        <taxon>Aphidomorpha</taxon>
        <taxon>Aphidoidea</taxon>
        <taxon>Aphididae</taxon>
        <taxon>Lachninae</taxon>
        <taxon>Cinara</taxon>
    </lineage>
</organism>
<dbReference type="InterPro" id="IPR013087">
    <property type="entry name" value="Znf_C2H2_type"/>
</dbReference>
<feature type="region of interest" description="Disordered" evidence="2">
    <location>
        <begin position="273"/>
        <end position="336"/>
    </location>
</feature>
<dbReference type="SMART" id="SM00355">
    <property type="entry name" value="ZnF_C2H2"/>
    <property type="match status" value="9"/>
</dbReference>
<dbReference type="OrthoDB" id="10020956at2759"/>
<keyword evidence="1" id="KW-0862">Zinc</keyword>
<feature type="compositionally biased region" description="Polar residues" evidence="2">
    <location>
        <begin position="74"/>
        <end position="84"/>
    </location>
</feature>
<feature type="compositionally biased region" description="Basic and acidic residues" evidence="2">
    <location>
        <begin position="53"/>
        <end position="63"/>
    </location>
</feature>
<protein>
    <submittedName>
        <fullName evidence="4">Zinc finger C2H2-type</fullName>
    </submittedName>
</protein>
<reference evidence="4 5" key="1">
    <citation type="submission" date="2019-08" db="EMBL/GenBank/DDBJ databases">
        <authorList>
            <person name="Alioto T."/>
            <person name="Alioto T."/>
            <person name="Gomez Garrido J."/>
        </authorList>
    </citation>
    <scope>NUCLEOTIDE SEQUENCE [LARGE SCALE GENOMIC DNA]</scope>
</reference>
<feature type="compositionally biased region" description="Low complexity" evidence="2">
    <location>
        <begin position="85"/>
        <end position="94"/>
    </location>
</feature>
<dbReference type="GO" id="GO:0008270">
    <property type="term" value="F:zinc ion binding"/>
    <property type="evidence" value="ECO:0007669"/>
    <property type="project" value="UniProtKB-KW"/>
</dbReference>
<keyword evidence="1" id="KW-0863">Zinc-finger</keyword>
<dbReference type="Proteomes" id="UP000325440">
    <property type="component" value="Unassembled WGS sequence"/>
</dbReference>
<keyword evidence="1" id="KW-0479">Metal-binding</keyword>
<gene>
    <name evidence="4" type="ORF">CINCED_3A016804</name>
</gene>
<evidence type="ECO:0000259" key="3">
    <source>
        <dbReference type="PROSITE" id="PS50157"/>
    </source>
</evidence>
<dbReference type="AlphaFoldDB" id="A0A5E4MHJ8"/>
<accession>A0A5E4MHJ8</accession>
<evidence type="ECO:0000313" key="5">
    <source>
        <dbReference type="Proteomes" id="UP000325440"/>
    </source>
</evidence>
<dbReference type="PANTHER" id="PTHR21190">
    <property type="entry name" value="GH10077P"/>
    <property type="match status" value="1"/>
</dbReference>